<dbReference type="Pfam" id="PF00356">
    <property type="entry name" value="LacI"/>
    <property type="match status" value="1"/>
</dbReference>
<keyword evidence="4" id="KW-0804">Transcription</keyword>
<dbReference type="GO" id="GO:0000976">
    <property type="term" value="F:transcription cis-regulatory region binding"/>
    <property type="evidence" value="ECO:0007669"/>
    <property type="project" value="TreeGrafter"/>
</dbReference>
<keyword evidence="1" id="KW-0678">Repressor</keyword>
<evidence type="ECO:0000256" key="4">
    <source>
        <dbReference type="ARBA" id="ARBA00023163"/>
    </source>
</evidence>
<dbReference type="CDD" id="cd06288">
    <property type="entry name" value="PBP1_sucrose_transcription_regulator"/>
    <property type="match status" value="1"/>
</dbReference>
<dbReference type="Gene3D" id="1.10.260.40">
    <property type="entry name" value="lambda repressor-like DNA-binding domains"/>
    <property type="match status" value="1"/>
</dbReference>
<gene>
    <name evidence="7" type="primary">rbsR_3</name>
    <name evidence="7" type="ORF">GALL_330110</name>
</gene>
<sequence length="361" mass="38570">MASTTRRGNRSARVTMADVAAAAGVSSTTVSFVLSGRPDAGIPAETANRVRAAAAELGFRHNAAARALASSRTHLIGVVTDVVTSPFAGDAVLGAQERAWASGLQVLIASVEHRPTLDRAPFEVLMGRQIEGLAVIMTTHRRLRLPEEVRLLPKILVNSVDDDEVVPAIVPDEEASGKEAVEHLLAAGHRRIAMINLEADRIAAVGRRAGYEAALRDAGLEPDDVLVHEGPADAHHGFDAMRELLALPEPPTAVFCATDRIAMGAYDAIKESGLTIPADVSVIGFDDQQILTEYLRPGLTTMRLPFREMADRAVELLAQHLADPATEIASERVRCPLIERASVGPPRSQVPPSGLIRTDET</sequence>
<dbReference type="Pfam" id="PF13377">
    <property type="entry name" value="Peripla_BP_3"/>
    <property type="match status" value="1"/>
</dbReference>
<dbReference type="SUPFAM" id="SSF47413">
    <property type="entry name" value="lambda repressor-like DNA-binding domains"/>
    <property type="match status" value="1"/>
</dbReference>
<dbReference type="PROSITE" id="PS50932">
    <property type="entry name" value="HTH_LACI_2"/>
    <property type="match status" value="1"/>
</dbReference>
<evidence type="ECO:0000256" key="1">
    <source>
        <dbReference type="ARBA" id="ARBA00022491"/>
    </source>
</evidence>
<dbReference type="Gene3D" id="3.40.50.2300">
    <property type="match status" value="2"/>
</dbReference>
<reference evidence="7" key="1">
    <citation type="submission" date="2016-10" db="EMBL/GenBank/DDBJ databases">
        <title>Sequence of Gallionella enrichment culture.</title>
        <authorList>
            <person name="Poehlein A."/>
            <person name="Muehling M."/>
            <person name="Daniel R."/>
        </authorList>
    </citation>
    <scope>NUCLEOTIDE SEQUENCE</scope>
</reference>
<dbReference type="SUPFAM" id="SSF53822">
    <property type="entry name" value="Periplasmic binding protein-like I"/>
    <property type="match status" value="1"/>
</dbReference>
<evidence type="ECO:0000259" key="6">
    <source>
        <dbReference type="PROSITE" id="PS50932"/>
    </source>
</evidence>
<organism evidence="7">
    <name type="scientific">mine drainage metagenome</name>
    <dbReference type="NCBI Taxonomy" id="410659"/>
    <lineage>
        <taxon>unclassified sequences</taxon>
        <taxon>metagenomes</taxon>
        <taxon>ecological metagenomes</taxon>
    </lineage>
</organism>
<evidence type="ECO:0000256" key="2">
    <source>
        <dbReference type="ARBA" id="ARBA00023015"/>
    </source>
</evidence>
<keyword evidence="2" id="KW-0805">Transcription regulation</keyword>
<dbReference type="AlphaFoldDB" id="A0A1J5RAH5"/>
<dbReference type="PROSITE" id="PS00356">
    <property type="entry name" value="HTH_LACI_1"/>
    <property type="match status" value="1"/>
</dbReference>
<feature type="region of interest" description="Disordered" evidence="5">
    <location>
        <begin position="342"/>
        <end position="361"/>
    </location>
</feature>
<proteinExistence type="predicted"/>
<dbReference type="InterPro" id="IPR028082">
    <property type="entry name" value="Peripla_BP_I"/>
</dbReference>
<dbReference type="EMBL" id="MLJW01000564">
    <property type="protein sequence ID" value="OIQ85149.1"/>
    <property type="molecule type" value="Genomic_DNA"/>
</dbReference>
<dbReference type="GO" id="GO:0003700">
    <property type="term" value="F:DNA-binding transcription factor activity"/>
    <property type="evidence" value="ECO:0007669"/>
    <property type="project" value="TreeGrafter"/>
</dbReference>
<feature type="domain" description="HTH lacI-type" evidence="6">
    <location>
        <begin position="14"/>
        <end position="70"/>
    </location>
</feature>
<dbReference type="SMART" id="SM00354">
    <property type="entry name" value="HTH_LACI"/>
    <property type="match status" value="1"/>
</dbReference>
<dbReference type="PANTHER" id="PTHR30146">
    <property type="entry name" value="LACI-RELATED TRANSCRIPTIONAL REPRESSOR"/>
    <property type="match status" value="1"/>
</dbReference>
<evidence type="ECO:0000313" key="7">
    <source>
        <dbReference type="EMBL" id="OIQ85149.1"/>
    </source>
</evidence>
<comment type="caution">
    <text evidence="7">The sequence shown here is derived from an EMBL/GenBank/DDBJ whole genome shotgun (WGS) entry which is preliminary data.</text>
</comment>
<accession>A0A1J5RAH5</accession>
<dbReference type="InterPro" id="IPR000843">
    <property type="entry name" value="HTH_LacI"/>
</dbReference>
<name>A0A1J5RAH5_9ZZZZ</name>
<dbReference type="InterPro" id="IPR010982">
    <property type="entry name" value="Lambda_DNA-bd_dom_sf"/>
</dbReference>
<protein>
    <submittedName>
        <fullName evidence="7">Ribose operon repressor</fullName>
    </submittedName>
</protein>
<dbReference type="InterPro" id="IPR046335">
    <property type="entry name" value="LacI/GalR-like_sensor"/>
</dbReference>
<evidence type="ECO:0000256" key="3">
    <source>
        <dbReference type="ARBA" id="ARBA00023125"/>
    </source>
</evidence>
<evidence type="ECO:0000256" key="5">
    <source>
        <dbReference type="SAM" id="MobiDB-lite"/>
    </source>
</evidence>
<dbReference type="PANTHER" id="PTHR30146:SF148">
    <property type="entry name" value="HTH-TYPE TRANSCRIPTIONAL REPRESSOR PURR-RELATED"/>
    <property type="match status" value="1"/>
</dbReference>
<dbReference type="CDD" id="cd01392">
    <property type="entry name" value="HTH_LacI"/>
    <property type="match status" value="1"/>
</dbReference>
<keyword evidence="3" id="KW-0238">DNA-binding</keyword>